<dbReference type="Pfam" id="PF04991">
    <property type="entry name" value="LicD"/>
    <property type="match status" value="1"/>
</dbReference>
<evidence type="ECO:0000256" key="1">
    <source>
        <dbReference type="SAM" id="Phobius"/>
    </source>
</evidence>
<dbReference type="Proteomes" id="UP000275408">
    <property type="component" value="Unassembled WGS sequence"/>
</dbReference>
<dbReference type="PANTHER" id="PTHR13627:SF31">
    <property type="entry name" value="RIBITOL 5-PHOSPHATE TRANSFERASE FKRP"/>
    <property type="match status" value="1"/>
</dbReference>
<keyword evidence="1" id="KW-0812">Transmembrane</keyword>
<feature type="domain" description="LicD/FKTN/FKRP nucleotidyltransferase" evidence="2">
    <location>
        <begin position="402"/>
        <end position="438"/>
    </location>
</feature>
<gene>
    <name evidence="3" type="ORF">pdam_00012482</name>
</gene>
<dbReference type="OrthoDB" id="5958806at2759"/>
<sequence>VSLGDCAKIVGSPPKYKSPNVSCKCVRDGVSELDPLGTEKIDTSKRCRLSKLFFNYVIAFRRDHLRAKATGRIRRKMRQKKWEVICPLFLVVCVTFTLLQMKCFSGPSSTCSKKIKRHFRLPPIERFHMSSVEILGWDYQPEDEVEARLARNVVKYVLMVPHKLQPWLKSLGVAGLSLQDKQELQKLLQFLDASPNFDGAMGVLTQVRVKGFNSAKTLLEESSCTFLVKNWTMSIRNFGPIHPHEPSHREDDSSKATNWFQECNIAETAFVLRKSTFQSLRWRAECGSMSHLDFFKRSEGLLKIGKLSNCFFSPAITYFDHQILQSTGYYLDYSTLGQIHSILRIVRPDKIEWTKCTDDKQFCPEKPLTSRPNTLAAADGYPICCDVLMDEILSTLVDAMNQVGIEYRVVYGTLLGAVRSQSMVPYSDDVDLAIHKADNDQYEKFQLVQRILGSRYFVAWKANPPVTRVFAHYAPTVAINTQHFFKGADSFESDALFSSKILKEMEKLLPVKNVAVEQRYVDVYPSPEEWFENFTEVTINNRHYHTVGNADKMLKMWYGDYMKIRPELHSQNTLAT</sequence>
<comment type="caution">
    <text evidence="3">The sequence shown here is derived from an EMBL/GenBank/DDBJ whole genome shotgun (WGS) entry which is preliminary data.</text>
</comment>
<dbReference type="InterPro" id="IPR007074">
    <property type="entry name" value="LicD/FKTN/FKRP_NTP_transf"/>
</dbReference>
<reference evidence="3 4" key="1">
    <citation type="journal article" date="2018" name="Sci. Rep.">
        <title>Comparative analysis of the Pocillopora damicornis genome highlights role of immune system in coral evolution.</title>
        <authorList>
            <person name="Cunning R."/>
            <person name="Bay R.A."/>
            <person name="Gillette P."/>
            <person name="Baker A.C."/>
            <person name="Traylor-Knowles N."/>
        </authorList>
    </citation>
    <scope>NUCLEOTIDE SEQUENCE [LARGE SCALE GENOMIC DNA]</scope>
    <source>
        <strain evidence="3">RSMAS</strain>
        <tissue evidence="3">Whole animal</tissue>
    </source>
</reference>
<feature type="transmembrane region" description="Helical" evidence="1">
    <location>
        <begin position="82"/>
        <end position="101"/>
    </location>
</feature>
<proteinExistence type="predicted"/>
<name>A0A3M6TKK7_POCDA</name>
<organism evidence="3 4">
    <name type="scientific">Pocillopora damicornis</name>
    <name type="common">Cauliflower coral</name>
    <name type="synonym">Millepora damicornis</name>
    <dbReference type="NCBI Taxonomy" id="46731"/>
    <lineage>
        <taxon>Eukaryota</taxon>
        <taxon>Metazoa</taxon>
        <taxon>Cnidaria</taxon>
        <taxon>Anthozoa</taxon>
        <taxon>Hexacorallia</taxon>
        <taxon>Scleractinia</taxon>
        <taxon>Astrocoeniina</taxon>
        <taxon>Pocilloporidae</taxon>
        <taxon>Pocillopora</taxon>
    </lineage>
</organism>
<dbReference type="InterPro" id="IPR052613">
    <property type="entry name" value="LicD_transferase"/>
</dbReference>
<keyword evidence="4" id="KW-1185">Reference proteome</keyword>
<dbReference type="AlphaFoldDB" id="A0A3M6TKK7"/>
<feature type="non-terminal residue" evidence="3">
    <location>
        <position position="576"/>
    </location>
</feature>
<protein>
    <recommendedName>
        <fullName evidence="2">LicD/FKTN/FKRP nucleotidyltransferase domain-containing protein</fullName>
    </recommendedName>
</protein>
<evidence type="ECO:0000259" key="2">
    <source>
        <dbReference type="Pfam" id="PF04991"/>
    </source>
</evidence>
<accession>A0A3M6TKK7</accession>
<evidence type="ECO:0000313" key="3">
    <source>
        <dbReference type="EMBL" id="RMX41828.1"/>
    </source>
</evidence>
<dbReference type="PANTHER" id="PTHR13627">
    <property type="entry name" value="FUKUTIN RELATED PROTEIN"/>
    <property type="match status" value="1"/>
</dbReference>
<keyword evidence="1" id="KW-0472">Membrane</keyword>
<dbReference type="STRING" id="46731.A0A3M6TKK7"/>
<keyword evidence="1" id="KW-1133">Transmembrane helix</keyword>
<dbReference type="GO" id="GO:0009100">
    <property type="term" value="P:glycoprotein metabolic process"/>
    <property type="evidence" value="ECO:0007669"/>
    <property type="project" value="UniProtKB-ARBA"/>
</dbReference>
<feature type="non-terminal residue" evidence="3">
    <location>
        <position position="1"/>
    </location>
</feature>
<evidence type="ECO:0000313" key="4">
    <source>
        <dbReference type="Proteomes" id="UP000275408"/>
    </source>
</evidence>
<dbReference type="EMBL" id="RCHS01003437">
    <property type="protein sequence ID" value="RMX41828.1"/>
    <property type="molecule type" value="Genomic_DNA"/>
</dbReference>